<dbReference type="Proteomes" id="UP000006735">
    <property type="component" value="Chromosome"/>
</dbReference>
<dbReference type="KEGG" id="xoo:XOO1262"/>
<dbReference type="SMART" id="SM00558">
    <property type="entry name" value="JmjC"/>
    <property type="match status" value="1"/>
</dbReference>
<feature type="domain" description="JmjC" evidence="1">
    <location>
        <begin position="126"/>
        <end position="293"/>
    </location>
</feature>
<evidence type="ECO:0000259" key="1">
    <source>
        <dbReference type="PROSITE" id="PS51184"/>
    </source>
</evidence>
<dbReference type="HOGENOM" id="CLU_825764_0_0_6"/>
<dbReference type="Gene3D" id="2.60.120.10">
    <property type="entry name" value="Jelly Rolls"/>
    <property type="match status" value="1"/>
</dbReference>
<reference evidence="2 3" key="1">
    <citation type="journal article" date="2005" name="Nucleic Acids Res.">
        <title>The genome sequence of Xanthomonas oryzae pathovar oryzae KACC10331, the bacterial blight pathogen of rice.</title>
        <authorList>
            <person name="Lee B.M."/>
            <person name="Park Y.J."/>
            <person name="Park D.S."/>
            <person name="Kang H.W."/>
            <person name="Kim J.G."/>
            <person name="Song E.S."/>
            <person name="Park I.C."/>
            <person name="Yoon U.H."/>
            <person name="Hahn J.H."/>
            <person name="Koo B.S."/>
            <person name="Lee G.B."/>
            <person name="Kim H."/>
            <person name="Park H.S."/>
            <person name="Yoon K.O."/>
            <person name="Kim J.H."/>
            <person name="Jung C.H."/>
            <person name="Koh N.H."/>
            <person name="Seo J.S."/>
            <person name="Go S.J."/>
        </authorList>
    </citation>
    <scope>NUCLEOTIDE SEQUENCE [LARGE SCALE GENOMIC DNA]</scope>
    <source>
        <strain evidence="3">KACC10331 / KXO85</strain>
    </source>
</reference>
<keyword evidence="3" id="KW-1185">Reference proteome</keyword>
<name>Q5H3F5_XANOR</name>
<dbReference type="STRING" id="291331.XOO1262"/>
<evidence type="ECO:0000313" key="2">
    <source>
        <dbReference type="EMBL" id="AAW74516.1"/>
    </source>
</evidence>
<dbReference type="PROSITE" id="PS51184">
    <property type="entry name" value="JMJC"/>
    <property type="match status" value="1"/>
</dbReference>
<dbReference type="EMBL" id="AE013598">
    <property type="protein sequence ID" value="AAW74516.1"/>
    <property type="molecule type" value="Genomic_DNA"/>
</dbReference>
<organism evidence="2 3">
    <name type="scientific">Xanthomonas oryzae pv. oryzae (strain KACC10331 / KXO85)</name>
    <dbReference type="NCBI Taxonomy" id="291331"/>
    <lineage>
        <taxon>Bacteria</taxon>
        <taxon>Pseudomonadati</taxon>
        <taxon>Pseudomonadota</taxon>
        <taxon>Gammaproteobacteria</taxon>
        <taxon>Lysobacterales</taxon>
        <taxon>Lysobacteraceae</taxon>
        <taxon>Xanthomonas</taxon>
    </lineage>
</organism>
<dbReference type="InterPro" id="IPR041667">
    <property type="entry name" value="Cupin_8"/>
</dbReference>
<dbReference type="Pfam" id="PF13621">
    <property type="entry name" value="Cupin_8"/>
    <property type="match status" value="1"/>
</dbReference>
<sequence length="356" mass="39249">MPRRPGRMAARATNLFVTAGTAIAERKRWRGPTALPLAELCDAAEPVVLRGVARNWSLVQAGLRSAEEAMALLRAHDTGRALQYSYGSPEIGSRPFYRDDCSALNVEVQRGTLSALLDAIAAHRDDVQPPTYYLASLPVDGNLPGLHAHNNLDVAANGSPVQPSIWIGNRVIASCHYDALDNLACCVVGQRRFTLFPPEQVAHLYPGPLDPTPGGQVVSMVDFATPDLQRFPRFIDALPHARSVVLEPGDALFIPSMWWHHVESLHPFNVLVNYWWSSAPTHLPGGMPALYHALWALRDRPAAEKQAWRALFDYYVFGPAEQAGEHLPEPARHALGPINPMLSRQLRAMLIGKLNR</sequence>
<dbReference type="InterPro" id="IPR014710">
    <property type="entry name" value="RmlC-like_jellyroll"/>
</dbReference>
<dbReference type="AlphaFoldDB" id="Q5H3F5"/>
<dbReference type="PANTHER" id="PTHR12461:SF105">
    <property type="entry name" value="HYPOXIA-INDUCIBLE FACTOR 1-ALPHA INHIBITOR"/>
    <property type="match status" value="1"/>
</dbReference>
<proteinExistence type="predicted"/>
<gene>
    <name evidence="2" type="ordered locus">XOO1262</name>
</gene>
<dbReference type="PANTHER" id="PTHR12461">
    <property type="entry name" value="HYPOXIA-INDUCIBLE FACTOR 1 ALPHA INHIBITOR-RELATED"/>
    <property type="match status" value="1"/>
</dbReference>
<evidence type="ECO:0000313" key="3">
    <source>
        <dbReference type="Proteomes" id="UP000006735"/>
    </source>
</evidence>
<protein>
    <recommendedName>
        <fullName evidence="1">JmjC domain-containing protein</fullName>
    </recommendedName>
</protein>
<dbReference type="SUPFAM" id="SSF51197">
    <property type="entry name" value="Clavaminate synthase-like"/>
    <property type="match status" value="1"/>
</dbReference>
<dbReference type="InterPro" id="IPR003347">
    <property type="entry name" value="JmjC_dom"/>
</dbReference>
<accession>Q5H3F5</accession>